<comment type="caution">
    <text evidence="1">The sequence shown here is derived from an EMBL/GenBank/DDBJ whole genome shotgun (WGS) entry which is preliminary data.</text>
</comment>
<dbReference type="Proteomes" id="UP001165296">
    <property type="component" value="Unassembled WGS sequence"/>
</dbReference>
<keyword evidence="2" id="KW-1185">Reference proteome</keyword>
<name>A0ABS8AUJ6_9BACT</name>
<proteinExistence type="predicted"/>
<dbReference type="RefSeq" id="WP_226176823.1">
    <property type="nucleotide sequence ID" value="NZ_JAJADR010000004.1"/>
</dbReference>
<sequence length="110" mass="11968">MNPEKLLTIESGFVLTGLGVLVRDIPDEAAQQRLRQFALHSALAVVLVFADGTELTATASVEEITRASPTNTQVTLTEYALLLQLPDLPELPPAGTEVWLTNQLTPSEWL</sequence>
<evidence type="ECO:0000313" key="2">
    <source>
        <dbReference type="Proteomes" id="UP001165296"/>
    </source>
</evidence>
<reference evidence="1" key="1">
    <citation type="submission" date="2021-10" db="EMBL/GenBank/DDBJ databases">
        <authorList>
            <person name="Dean J.D."/>
            <person name="Kim M.K."/>
            <person name="Newey C.N."/>
            <person name="Stoker T.S."/>
            <person name="Thompson D.W."/>
            <person name="Grose J.H."/>
        </authorList>
    </citation>
    <scope>NUCLEOTIDE SEQUENCE</scope>
    <source>
        <strain evidence="1">BT178</strain>
    </source>
</reference>
<evidence type="ECO:0000313" key="1">
    <source>
        <dbReference type="EMBL" id="MCB2409248.1"/>
    </source>
</evidence>
<gene>
    <name evidence="1" type="ORF">LGH74_14750</name>
</gene>
<accession>A0ABS8AUJ6</accession>
<dbReference type="EMBL" id="JAJADR010000004">
    <property type="protein sequence ID" value="MCB2409248.1"/>
    <property type="molecule type" value="Genomic_DNA"/>
</dbReference>
<protein>
    <submittedName>
        <fullName evidence="1">Uncharacterized protein</fullName>
    </submittedName>
</protein>
<organism evidence="1 2">
    <name type="scientific">Hymenobacter lucidus</name>
    <dbReference type="NCBI Taxonomy" id="2880930"/>
    <lineage>
        <taxon>Bacteria</taxon>
        <taxon>Pseudomonadati</taxon>
        <taxon>Bacteroidota</taxon>
        <taxon>Cytophagia</taxon>
        <taxon>Cytophagales</taxon>
        <taxon>Hymenobacteraceae</taxon>
        <taxon>Hymenobacter</taxon>
    </lineage>
</organism>